<feature type="non-terminal residue" evidence="2">
    <location>
        <position position="129"/>
    </location>
</feature>
<organism evidence="2 3">
    <name type="scientific">Microtetraspora malaysiensis</name>
    <dbReference type="NCBI Taxonomy" id="161358"/>
    <lineage>
        <taxon>Bacteria</taxon>
        <taxon>Bacillati</taxon>
        <taxon>Actinomycetota</taxon>
        <taxon>Actinomycetes</taxon>
        <taxon>Streptosporangiales</taxon>
        <taxon>Streptosporangiaceae</taxon>
        <taxon>Microtetraspora</taxon>
    </lineage>
</organism>
<evidence type="ECO:0000313" key="2">
    <source>
        <dbReference type="EMBL" id="MFF3670714.1"/>
    </source>
</evidence>
<gene>
    <name evidence="2" type="ORF">ACFYXI_34520</name>
</gene>
<dbReference type="EMBL" id="JBIASD010000034">
    <property type="protein sequence ID" value="MFF3670714.1"/>
    <property type="molecule type" value="Genomic_DNA"/>
</dbReference>
<protein>
    <submittedName>
        <fullName evidence="2">Uncharacterized protein</fullName>
    </submittedName>
</protein>
<evidence type="ECO:0000256" key="1">
    <source>
        <dbReference type="SAM" id="SignalP"/>
    </source>
</evidence>
<feature type="chain" id="PRO_5045812664" evidence="1">
    <location>
        <begin position="30"/>
        <end position="129"/>
    </location>
</feature>
<accession>A0ABW6T0B4</accession>
<evidence type="ECO:0000313" key="3">
    <source>
        <dbReference type="Proteomes" id="UP001602013"/>
    </source>
</evidence>
<feature type="signal peptide" evidence="1">
    <location>
        <begin position="1"/>
        <end position="29"/>
    </location>
</feature>
<dbReference type="RefSeq" id="WP_387416923.1">
    <property type="nucleotide sequence ID" value="NZ_JBIASD010000034.1"/>
</dbReference>
<sequence length="129" mass="14712">MLRQALAAGVMVASALTVPMAISSQPANAAVTPSAIAASNVTSSMLSCWSGNACGTRHYRHTKTRAVRKVIVQERLYVEKPKYRRTYVKEVRVARHHRMHRAYIEQVRVTRHPRMHRAYVKEVRVTKYP</sequence>
<comment type="caution">
    <text evidence="2">The sequence shown here is derived from an EMBL/GenBank/DDBJ whole genome shotgun (WGS) entry which is preliminary data.</text>
</comment>
<keyword evidence="3" id="KW-1185">Reference proteome</keyword>
<proteinExistence type="predicted"/>
<keyword evidence="1" id="KW-0732">Signal</keyword>
<dbReference type="Proteomes" id="UP001602013">
    <property type="component" value="Unassembled WGS sequence"/>
</dbReference>
<name>A0ABW6T0B4_9ACTN</name>
<reference evidence="2 3" key="1">
    <citation type="submission" date="2024-10" db="EMBL/GenBank/DDBJ databases">
        <title>The Natural Products Discovery Center: Release of the First 8490 Sequenced Strains for Exploring Actinobacteria Biosynthetic Diversity.</title>
        <authorList>
            <person name="Kalkreuter E."/>
            <person name="Kautsar S.A."/>
            <person name="Yang D."/>
            <person name="Bader C.D."/>
            <person name="Teijaro C.N."/>
            <person name="Fluegel L."/>
            <person name="Davis C.M."/>
            <person name="Simpson J.R."/>
            <person name="Lauterbach L."/>
            <person name="Steele A.D."/>
            <person name="Gui C."/>
            <person name="Meng S."/>
            <person name="Li G."/>
            <person name="Viehrig K."/>
            <person name="Ye F."/>
            <person name="Su P."/>
            <person name="Kiefer A.F."/>
            <person name="Nichols A."/>
            <person name="Cepeda A.J."/>
            <person name="Yan W."/>
            <person name="Fan B."/>
            <person name="Jiang Y."/>
            <person name="Adhikari A."/>
            <person name="Zheng C.-J."/>
            <person name="Schuster L."/>
            <person name="Cowan T.M."/>
            <person name="Smanski M.J."/>
            <person name="Chevrette M.G."/>
            <person name="De Carvalho L.P.S."/>
            <person name="Shen B."/>
        </authorList>
    </citation>
    <scope>NUCLEOTIDE SEQUENCE [LARGE SCALE GENOMIC DNA]</scope>
    <source>
        <strain evidence="2 3">NPDC002173</strain>
    </source>
</reference>